<evidence type="ECO:0000313" key="4">
    <source>
        <dbReference type="EMBL" id="MXQ52479.1"/>
    </source>
</evidence>
<dbReference type="SUPFAM" id="SSF53756">
    <property type="entry name" value="UDP-Glycosyltransferase/glycogen phosphorylase"/>
    <property type="match status" value="1"/>
</dbReference>
<gene>
    <name evidence="4" type="ORF">GSM42_01660</name>
</gene>
<comment type="similarity">
    <text evidence="1">Belongs to the UDP-glycosyltransferase family.</text>
</comment>
<dbReference type="CDD" id="cd03784">
    <property type="entry name" value="GT1_Gtf-like"/>
    <property type="match status" value="1"/>
</dbReference>
<evidence type="ECO:0000256" key="3">
    <source>
        <dbReference type="ARBA" id="ARBA00022679"/>
    </source>
</evidence>
<evidence type="ECO:0000256" key="1">
    <source>
        <dbReference type="ARBA" id="ARBA00009995"/>
    </source>
</evidence>
<dbReference type="NCBIfam" id="TIGR01426">
    <property type="entry name" value="MGT"/>
    <property type="match status" value="1"/>
</dbReference>
<keyword evidence="5" id="KW-1185">Reference proteome</keyword>
<comment type="caution">
    <text evidence="4">The sequence shown here is derived from an EMBL/GenBank/DDBJ whole genome shotgun (WGS) entry which is preliminary data.</text>
</comment>
<protein>
    <submittedName>
        <fullName evidence="4">UDP-glucosyltransferase</fullName>
    </submittedName>
</protein>
<sequence>MNVLMINIPAEGHINPTLSIVKALINRGDSVHYITTEDFRERIEGLGAKVYLHTNHFKGISPQNIKNIHEFIQVMLKISHDILSIVQKLADTITFDYVYHDTFGSGLLVKEYLNIPSISSSSSFAIPEDQFFQILKSGKLGASMSASPKLEQENTSLTSQIEERFGVKVKQPFQFMMNRADLSIVYTSKEFQPGGEYMDDSYVFIGPSITNRLQTNDFPLEDLEDQRVLYISMGTVLQGFEDLFQTCAKAFQDFEGKVVISVGKSTDIANLKELPENFIVRHYVPQLEVLRYTSVFITHGGMNSVSEALHYEVPLVVIPQTSDQPMIANRLQELGAGYQIDSHEVSVEKLQEAVQTVLSDPSYLENTKKINKSFKQAGGVEKALKAIDEHLKLSFV</sequence>
<dbReference type="EMBL" id="WUUL01000001">
    <property type="protein sequence ID" value="MXQ52479.1"/>
    <property type="molecule type" value="Genomic_DNA"/>
</dbReference>
<dbReference type="RefSeq" id="WP_160799498.1">
    <property type="nucleotide sequence ID" value="NZ_WUUL01000001.1"/>
</dbReference>
<keyword evidence="3 4" id="KW-0808">Transferase</keyword>
<reference evidence="4 5" key="1">
    <citation type="submission" date="2019-12" db="EMBL/GenBank/DDBJ databases">
        <title>Whole-genome analyses of novel actinobacteria.</title>
        <authorList>
            <person name="Sahin N."/>
            <person name="Saygin H."/>
        </authorList>
    </citation>
    <scope>NUCLEOTIDE SEQUENCE [LARGE SCALE GENOMIC DNA]</scope>
    <source>
        <strain evidence="4 5">KC615</strain>
    </source>
</reference>
<dbReference type="FunFam" id="3.40.50.2000:FF:000072">
    <property type="entry name" value="Glycosyl transferase"/>
    <property type="match status" value="1"/>
</dbReference>
<dbReference type="InterPro" id="IPR002213">
    <property type="entry name" value="UDP_glucos_trans"/>
</dbReference>
<dbReference type="AlphaFoldDB" id="A0A6I4VLI6"/>
<evidence type="ECO:0000256" key="2">
    <source>
        <dbReference type="ARBA" id="ARBA00022676"/>
    </source>
</evidence>
<keyword evidence="2" id="KW-0328">Glycosyltransferase</keyword>
<organism evidence="4 5">
    <name type="scientific">Shimazuella alba</name>
    <dbReference type="NCBI Taxonomy" id="2690964"/>
    <lineage>
        <taxon>Bacteria</taxon>
        <taxon>Bacillati</taxon>
        <taxon>Bacillota</taxon>
        <taxon>Bacilli</taxon>
        <taxon>Bacillales</taxon>
        <taxon>Thermoactinomycetaceae</taxon>
        <taxon>Shimazuella</taxon>
    </lineage>
</organism>
<dbReference type="Pfam" id="PF00201">
    <property type="entry name" value="UDPGT"/>
    <property type="match status" value="1"/>
</dbReference>
<evidence type="ECO:0000313" key="5">
    <source>
        <dbReference type="Proteomes" id="UP000430692"/>
    </source>
</evidence>
<dbReference type="InterPro" id="IPR006326">
    <property type="entry name" value="UDPGT_MGT-like"/>
</dbReference>
<dbReference type="Gene3D" id="3.40.50.2000">
    <property type="entry name" value="Glycogen Phosphorylase B"/>
    <property type="match status" value="2"/>
</dbReference>
<dbReference type="Proteomes" id="UP000430692">
    <property type="component" value="Unassembled WGS sequence"/>
</dbReference>
<dbReference type="PANTHER" id="PTHR48043:SF145">
    <property type="entry name" value="FI06409P-RELATED"/>
    <property type="match status" value="1"/>
</dbReference>
<name>A0A6I4VLI6_9BACL</name>
<dbReference type="PANTHER" id="PTHR48043">
    <property type="entry name" value="EG:EG0003.4 PROTEIN-RELATED"/>
    <property type="match status" value="1"/>
</dbReference>
<accession>A0A6I4VLI6</accession>
<proteinExistence type="inferred from homology"/>
<dbReference type="GO" id="GO:0008194">
    <property type="term" value="F:UDP-glycosyltransferase activity"/>
    <property type="evidence" value="ECO:0007669"/>
    <property type="project" value="InterPro"/>
</dbReference>
<dbReference type="GO" id="GO:0016758">
    <property type="term" value="F:hexosyltransferase activity"/>
    <property type="evidence" value="ECO:0007669"/>
    <property type="project" value="InterPro"/>
</dbReference>
<dbReference type="InterPro" id="IPR050271">
    <property type="entry name" value="UDP-glycosyltransferase"/>
</dbReference>